<dbReference type="GO" id="GO:0005829">
    <property type="term" value="C:cytosol"/>
    <property type="evidence" value="ECO:0007669"/>
    <property type="project" value="TreeGrafter"/>
</dbReference>
<keyword evidence="5" id="KW-0804">Transcription</keyword>
<evidence type="ECO:0000256" key="1">
    <source>
        <dbReference type="ARBA" id="ARBA00005952"/>
    </source>
</evidence>
<dbReference type="AlphaFoldDB" id="X0UYL7"/>
<proteinExistence type="inferred from homology"/>
<dbReference type="PANTHER" id="PTHR11078:SF3">
    <property type="entry name" value="ANTITERMINATION NUSB DOMAIN-CONTAINING PROTEIN"/>
    <property type="match status" value="1"/>
</dbReference>
<dbReference type="InterPro" id="IPR035926">
    <property type="entry name" value="NusB-like_sf"/>
</dbReference>
<dbReference type="GO" id="GO:0006353">
    <property type="term" value="P:DNA-templated transcription termination"/>
    <property type="evidence" value="ECO:0007669"/>
    <property type="project" value="InterPro"/>
</dbReference>
<accession>X0UYL7</accession>
<evidence type="ECO:0000256" key="5">
    <source>
        <dbReference type="ARBA" id="ARBA00023163"/>
    </source>
</evidence>
<keyword evidence="3" id="KW-0694">RNA-binding</keyword>
<evidence type="ECO:0000259" key="6">
    <source>
        <dbReference type="Pfam" id="PF01029"/>
    </source>
</evidence>
<dbReference type="PANTHER" id="PTHR11078">
    <property type="entry name" value="N UTILIZATION SUBSTANCE PROTEIN B-RELATED"/>
    <property type="match status" value="1"/>
</dbReference>
<evidence type="ECO:0000313" key="7">
    <source>
        <dbReference type="EMBL" id="GAG10910.1"/>
    </source>
</evidence>
<dbReference type="SUPFAM" id="SSF48013">
    <property type="entry name" value="NusB-like"/>
    <property type="match status" value="1"/>
</dbReference>
<dbReference type="GO" id="GO:0031564">
    <property type="term" value="P:transcription antitermination"/>
    <property type="evidence" value="ECO:0007669"/>
    <property type="project" value="UniProtKB-KW"/>
</dbReference>
<evidence type="ECO:0000256" key="2">
    <source>
        <dbReference type="ARBA" id="ARBA00022814"/>
    </source>
</evidence>
<keyword evidence="2" id="KW-0889">Transcription antitermination</keyword>
<comment type="caution">
    <text evidence="7">The sequence shown here is derived from an EMBL/GenBank/DDBJ whole genome shotgun (WGS) entry which is preliminary data.</text>
</comment>
<keyword evidence="4" id="KW-0805">Transcription regulation</keyword>
<dbReference type="NCBIfam" id="TIGR01951">
    <property type="entry name" value="nusB"/>
    <property type="match status" value="1"/>
</dbReference>
<sequence>MRRREARELLLRVLYQHEFVDTPLGELLAEANPAGQYQYIERVFSGIIARQEEIDELIAGHTLGWRFERLAVIDRNILRLGVFELLYIPEIPPEVAINEAIELCKKYGTDNAQLFVNGILNHLWKENQNTNKSLDAPV</sequence>
<comment type="similarity">
    <text evidence="1">Belongs to the NusB family.</text>
</comment>
<gene>
    <name evidence="7" type="ORF">S01H1_41054</name>
</gene>
<name>X0UYL7_9ZZZZ</name>
<feature type="domain" description="NusB/RsmB/TIM44" evidence="6">
    <location>
        <begin position="4"/>
        <end position="123"/>
    </location>
</feature>
<evidence type="ECO:0000256" key="4">
    <source>
        <dbReference type="ARBA" id="ARBA00023015"/>
    </source>
</evidence>
<dbReference type="Pfam" id="PF01029">
    <property type="entry name" value="NusB"/>
    <property type="match status" value="1"/>
</dbReference>
<dbReference type="InterPro" id="IPR011605">
    <property type="entry name" value="NusB_fam"/>
</dbReference>
<dbReference type="EMBL" id="BARS01026021">
    <property type="protein sequence ID" value="GAG10910.1"/>
    <property type="molecule type" value="Genomic_DNA"/>
</dbReference>
<dbReference type="InterPro" id="IPR006027">
    <property type="entry name" value="NusB_RsmB_TIM44"/>
</dbReference>
<dbReference type="GO" id="GO:0003723">
    <property type="term" value="F:RNA binding"/>
    <property type="evidence" value="ECO:0007669"/>
    <property type="project" value="UniProtKB-KW"/>
</dbReference>
<organism evidence="7">
    <name type="scientific">marine sediment metagenome</name>
    <dbReference type="NCBI Taxonomy" id="412755"/>
    <lineage>
        <taxon>unclassified sequences</taxon>
        <taxon>metagenomes</taxon>
        <taxon>ecological metagenomes</taxon>
    </lineage>
</organism>
<protein>
    <recommendedName>
        <fullName evidence="6">NusB/RsmB/TIM44 domain-containing protein</fullName>
    </recommendedName>
</protein>
<evidence type="ECO:0000256" key="3">
    <source>
        <dbReference type="ARBA" id="ARBA00022884"/>
    </source>
</evidence>
<reference evidence="7" key="1">
    <citation type="journal article" date="2014" name="Front. Microbiol.">
        <title>High frequency of phylogenetically diverse reductive dehalogenase-homologous genes in deep subseafloor sedimentary metagenomes.</title>
        <authorList>
            <person name="Kawai M."/>
            <person name="Futagami T."/>
            <person name="Toyoda A."/>
            <person name="Takaki Y."/>
            <person name="Nishi S."/>
            <person name="Hori S."/>
            <person name="Arai W."/>
            <person name="Tsubouchi T."/>
            <person name="Morono Y."/>
            <person name="Uchiyama I."/>
            <person name="Ito T."/>
            <person name="Fujiyama A."/>
            <person name="Inagaki F."/>
            <person name="Takami H."/>
        </authorList>
    </citation>
    <scope>NUCLEOTIDE SEQUENCE</scope>
    <source>
        <strain evidence="7">Expedition CK06-06</strain>
    </source>
</reference>
<dbReference type="HAMAP" id="MF_00073">
    <property type="entry name" value="NusB"/>
    <property type="match status" value="1"/>
</dbReference>
<dbReference type="Gene3D" id="1.10.940.10">
    <property type="entry name" value="NusB-like"/>
    <property type="match status" value="1"/>
</dbReference>